<evidence type="ECO:0000256" key="2">
    <source>
        <dbReference type="ARBA" id="ARBA00008766"/>
    </source>
</evidence>
<dbReference type="Proteomes" id="UP000663824">
    <property type="component" value="Unassembled WGS sequence"/>
</dbReference>
<dbReference type="OrthoDB" id="4215474at2759"/>
<dbReference type="Proteomes" id="UP000663856">
    <property type="component" value="Unassembled WGS sequence"/>
</dbReference>
<dbReference type="InterPro" id="IPR029149">
    <property type="entry name" value="Creatin/AminoP/Spt16_N"/>
</dbReference>
<dbReference type="PANTHER" id="PTHR43226">
    <property type="entry name" value="XAA-PRO AMINOPEPTIDASE 3"/>
    <property type="match status" value="1"/>
</dbReference>
<dbReference type="Gene3D" id="3.40.350.10">
    <property type="entry name" value="Creatinase/prolidase N-terminal domain"/>
    <property type="match status" value="1"/>
</dbReference>
<dbReference type="EMBL" id="CAJOBF010003028">
    <property type="protein sequence ID" value="CAF4069820.1"/>
    <property type="molecule type" value="Genomic_DNA"/>
</dbReference>
<dbReference type="EMBL" id="CAJOBG010000331">
    <property type="protein sequence ID" value="CAF3799013.1"/>
    <property type="molecule type" value="Genomic_DNA"/>
</dbReference>
<dbReference type="InterPro" id="IPR007865">
    <property type="entry name" value="Aminopep_P_N"/>
</dbReference>
<dbReference type="EMBL" id="CAJNRG010004444">
    <property type="protein sequence ID" value="CAF2066364.1"/>
    <property type="molecule type" value="Genomic_DNA"/>
</dbReference>
<gene>
    <name evidence="8" type="ORF">CJN711_LOCUS23530</name>
    <name evidence="7" type="ORF">KQP761_LOCUS3963</name>
    <name evidence="11" type="ORF">MBJ925_LOCUS29861</name>
    <name evidence="12" type="ORF">OVN521_LOCUS3759</name>
    <name evidence="13" type="ORF">UXM345_LOCUS20367</name>
    <name evidence="9" type="ORF">WKI299_LOCUS12827</name>
    <name evidence="10" type="ORF">XDN619_LOCUS11615</name>
</gene>
<dbReference type="GO" id="GO:0070006">
    <property type="term" value="F:metalloaminopeptidase activity"/>
    <property type="evidence" value="ECO:0007669"/>
    <property type="project" value="InterPro"/>
</dbReference>
<proteinExistence type="inferred from homology"/>
<dbReference type="Proteomes" id="UP000663887">
    <property type="component" value="Unassembled WGS sequence"/>
</dbReference>
<comment type="cofactor">
    <cofactor evidence="1">
        <name>Mn(2+)</name>
        <dbReference type="ChEBI" id="CHEBI:29035"/>
    </cofactor>
</comment>
<organism evidence="10 15">
    <name type="scientific">Rotaria magnacalcarata</name>
    <dbReference type="NCBI Taxonomy" id="392030"/>
    <lineage>
        <taxon>Eukaryota</taxon>
        <taxon>Metazoa</taxon>
        <taxon>Spiralia</taxon>
        <taxon>Gnathifera</taxon>
        <taxon>Rotifera</taxon>
        <taxon>Eurotatoria</taxon>
        <taxon>Bdelloidea</taxon>
        <taxon>Philodinida</taxon>
        <taxon>Philodinidae</taxon>
        <taxon>Rotaria</taxon>
    </lineage>
</organism>
<evidence type="ECO:0000313" key="13">
    <source>
        <dbReference type="EMBL" id="CAF4069820.1"/>
    </source>
</evidence>
<name>A0A816R3M2_9BILA</name>
<dbReference type="PANTHER" id="PTHR43226:SF4">
    <property type="entry name" value="XAA-PRO AMINOPEPTIDASE 3"/>
    <property type="match status" value="1"/>
</dbReference>
<evidence type="ECO:0000259" key="6">
    <source>
        <dbReference type="SMART" id="SM01011"/>
    </source>
</evidence>
<evidence type="ECO:0000313" key="8">
    <source>
        <dbReference type="EMBL" id="CAF1430334.1"/>
    </source>
</evidence>
<dbReference type="GO" id="GO:0006508">
    <property type="term" value="P:proteolysis"/>
    <property type="evidence" value="ECO:0007669"/>
    <property type="project" value="TreeGrafter"/>
</dbReference>
<dbReference type="Gene3D" id="3.90.230.10">
    <property type="entry name" value="Creatinase/methionine aminopeptidase superfamily"/>
    <property type="match status" value="1"/>
</dbReference>
<dbReference type="EMBL" id="CAJNOV010010938">
    <property type="protein sequence ID" value="CAF1430334.1"/>
    <property type="molecule type" value="Genomic_DNA"/>
</dbReference>
<dbReference type="Proteomes" id="UP000663855">
    <property type="component" value="Unassembled WGS sequence"/>
</dbReference>
<evidence type="ECO:0000256" key="4">
    <source>
        <dbReference type="ARBA" id="ARBA00022801"/>
    </source>
</evidence>
<dbReference type="InterPro" id="IPR036005">
    <property type="entry name" value="Creatinase/aminopeptidase-like"/>
</dbReference>
<dbReference type="GO" id="GO:0030145">
    <property type="term" value="F:manganese ion binding"/>
    <property type="evidence" value="ECO:0007669"/>
    <property type="project" value="InterPro"/>
</dbReference>
<dbReference type="EMBL" id="CAJNOW010000625">
    <property type="protein sequence ID" value="CAF1284741.1"/>
    <property type="molecule type" value="Genomic_DNA"/>
</dbReference>
<dbReference type="SUPFAM" id="SSF55920">
    <property type="entry name" value="Creatinase/aminopeptidase"/>
    <property type="match status" value="1"/>
</dbReference>
<keyword evidence="3" id="KW-0479">Metal-binding</keyword>
<keyword evidence="4" id="KW-0378">Hydrolase</keyword>
<dbReference type="SUPFAM" id="SSF53092">
    <property type="entry name" value="Creatinase/prolidase N-terminal domain"/>
    <property type="match status" value="1"/>
</dbReference>
<dbReference type="InterPro" id="IPR000994">
    <property type="entry name" value="Pept_M24"/>
</dbReference>
<evidence type="ECO:0000256" key="3">
    <source>
        <dbReference type="ARBA" id="ARBA00022723"/>
    </source>
</evidence>
<protein>
    <recommendedName>
        <fullName evidence="6">Aminopeptidase P N-terminal domain-containing protein</fullName>
    </recommendedName>
</protein>
<feature type="domain" description="Aminopeptidase P N-terminal" evidence="6">
    <location>
        <begin position="31"/>
        <end position="169"/>
    </location>
</feature>
<dbReference type="Proteomes" id="UP000663842">
    <property type="component" value="Unassembled WGS sequence"/>
</dbReference>
<dbReference type="SMART" id="SM01011">
    <property type="entry name" value="AMP_N"/>
    <property type="match status" value="1"/>
</dbReference>
<dbReference type="Pfam" id="PF05195">
    <property type="entry name" value="AMP_N"/>
    <property type="match status" value="1"/>
</dbReference>
<keyword evidence="5" id="KW-0464">Manganese</keyword>
<dbReference type="EMBL" id="CAJNRE010016029">
    <property type="protein sequence ID" value="CAF2143009.1"/>
    <property type="molecule type" value="Genomic_DNA"/>
</dbReference>
<accession>A0A816R3M2</accession>
<evidence type="ECO:0000256" key="5">
    <source>
        <dbReference type="ARBA" id="ARBA00023211"/>
    </source>
</evidence>
<evidence type="ECO:0000313" key="11">
    <source>
        <dbReference type="EMBL" id="CAF2143009.1"/>
    </source>
</evidence>
<sequence>MFANRSHCIIKSFIRRQHFYIDSFDLSTTGIPRHEFHQRRQSLVNLIRNYIKTEQKQSCKDFTICLPSSSRLFMGPDVTYFPFKQQSDFYYLTGCMQPDAVLLLNGNDETFSTNLFLSRNTTHSIEEYERWFGPTICDREKICEIFSIDEVYPIDQLLTFRFPPSSILFYNAQFINDKTINKQNLVPFLKRFSSSIVCNQLTSFLHTLRSIKSLTEQNLIRQACELVSKAFVNTMKNCKKDTQNEYFIKARFQYECEILGDVSMAFYPVVAASGRSNVIHYQKNNQKINKDDLIMLDGGCLFKQYASDVTRLWPINGRFSPVQRQLYEILLTVQKHLLDYLNLGDNLVTREKLNSLADRYMIKYLREESIFPRAIEDYHAKNLIHVLCPTGVSHHLGLDVHDCDLYSASEQLQPGNIITIEPGLYIPFNCKDVPPMYRGFASRIEDDVLLTKQGFEVLSSMCPKEIDDLHRILDDRDKSHMQ</sequence>
<comment type="similarity">
    <text evidence="2">Belongs to the peptidase M24B family.</text>
</comment>
<evidence type="ECO:0000313" key="12">
    <source>
        <dbReference type="EMBL" id="CAF3799013.1"/>
    </source>
</evidence>
<dbReference type="EMBL" id="CAJNRF010004816">
    <property type="protein sequence ID" value="CAF2064712.1"/>
    <property type="molecule type" value="Genomic_DNA"/>
</dbReference>
<dbReference type="Proteomes" id="UP000663866">
    <property type="component" value="Unassembled WGS sequence"/>
</dbReference>
<evidence type="ECO:0000313" key="15">
    <source>
        <dbReference type="Proteomes" id="UP000663887"/>
    </source>
</evidence>
<dbReference type="Pfam" id="PF00557">
    <property type="entry name" value="Peptidase_M24"/>
    <property type="match status" value="1"/>
</dbReference>
<comment type="caution">
    <text evidence="10">The sequence shown here is derived from an EMBL/GenBank/DDBJ whole genome shotgun (WGS) entry which is preliminary data.</text>
</comment>
<evidence type="ECO:0000313" key="14">
    <source>
        <dbReference type="Proteomes" id="UP000663866"/>
    </source>
</evidence>
<dbReference type="Proteomes" id="UP000663834">
    <property type="component" value="Unassembled WGS sequence"/>
</dbReference>
<evidence type="ECO:0000256" key="1">
    <source>
        <dbReference type="ARBA" id="ARBA00001936"/>
    </source>
</evidence>
<keyword evidence="14" id="KW-1185">Reference proteome</keyword>
<evidence type="ECO:0000313" key="7">
    <source>
        <dbReference type="EMBL" id="CAF1284741.1"/>
    </source>
</evidence>
<evidence type="ECO:0000313" key="9">
    <source>
        <dbReference type="EMBL" id="CAF2064712.1"/>
    </source>
</evidence>
<evidence type="ECO:0000313" key="10">
    <source>
        <dbReference type="EMBL" id="CAF2066364.1"/>
    </source>
</evidence>
<dbReference type="GO" id="GO:0005739">
    <property type="term" value="C:mitochondrion"/>
    <property type="evidence" value="ECO:0007669"/>
    <property type="project" value="TreeGrafter"/>
</dbReference>
<dbReference type="InterPro" id="IPR052433">
    <property type="entry name" value="X-Pro_dipept-like"/>
</dbReference>
<dbReference type="AlphaFoldDB" id="A0A816R3M2"/>
<reference evidence="10" key="1">
    <citation type="submission" date="2021-02" db="EMBL/GenBank/DDBJ databases">
        <authorList>
            <person name="Nowell W R."/>
        </authorList>
    </citation>
    <scope>NUCLEOTIDE SEQUENCE</scope>
</reference>